<reference evidence="1 2" key="1">
    <citation type="submission" date="2016-10" db="EMBL/GenBank/DDBJ databases">
        <authorList>
            <person name="de Groot N.N."/>
        </authorList>
    </citation>
    <scope>NUCLEOTIDE SEQUENCE [LARGE SCALE GENOMIC DNA]</scope>
    <source>
        <strain evidence="1 2">47C3B</strain>
    </source>
</reference>
<dbReference type="EMBL" id="FNAI01000011">
    <property type="protein sequence ID" value="SDE96675.1"/>
    <property type="molecule type" value="Genomic_DNA"/>
</dbReference>
<dbReference type="AlphaFoldDB" id="A0A1G7H8G2"/>
<dbReference type="OrthoDB" id="8450910at2"/>
<dbReference type="RefSeq" id="WP_143014207.1">
    <property type="nucleotide sequence ID" value="NZ_FNAI01000011.1"/>
</dbReference>
<evidence type="ECO:0000313" key="2">
    <source>
        <dbReference type="Proteomes" id="UP000199072"/>
    </source>
</evidence>
<sequence>MVKGIWFNHNIKGKYPFQDMTRGLNQKTLFDENVLVDSLQDHIHPLKISSCSADKSMTGKHCVSAVDLKRKQS</sequence>
<evidence type="ECO:0000313" key="1">
    <source>
        <dbReference type="EMBL" id="SDE96675.1"/>
    </source>
</evidence>
<proteinExistence type="predicted"/>
<dbReference type="STRING" id="1391627.SAMN05216464_111109"/>
<gene>
    <name evidence="1" type="ORF">SAMN05216464_111109</name>
</gene>
<name>A0A1G7H8G2_9SPHI</name>
<accession>A0A1G7H8G2</accession>
<dbReference type="Proteomes" id="UP000199072">
    <property type="component" value="Unassembled WGS sequence"/>
</dbReference>
<organism evidence="1 2">
    <name type="scientific">Mucilaginibacter pineti</name>
    <dbReference type="NCBI Taxonomy" id="1391627"/>
    <lineage>
        <taxon>Bacteria</taxon>
        <taxon>Pseudomonadati</taxon>
        <taxon>Bacteroidota</taxon>
        <taxon>Sphingobacteriia</taxon>
        <taxon>Sphingobacteriales</taxon>
        <taxon>Sphingobacteriaceae</taxon>
        <taxon>Mucilaginibacter</taxon>
    </lineage>
</organism>
<protein>
    <submittedName>
        <fullName evidence="1">Uncharacterized protein</fullName>
    </submittedName>
</protein>
<keyword evidence="2" id="KW-1185">Reference proteome</keyword>